<reference evidence="2" key="1">
    <citation type="submission" date="2015-12" db="EMBL/GenBank/DDBJ databases">
        <title>Update maize B73 reference genome by single molecule sequencing technologies.</title>
        <authorList>
            <consortium name="Maize Genome Sequencing Project"/>
            <person name="Ware D."/>
        </authorList>
    </citation>
    <scope>NUCLEOTIDE SEQUENCE [LARGE SCALE GENOMIC DNA]</scope>
    <source>
        <tissue evidence="2">Seedling</tissue>
    </source>
</reference>
<dbReference type="AlphaFoldDB" id="A0A1D6MRN2"/>
<name>A0A1D6MRN2_MAIZE</name>
<evidence type="ECO:0000313" key="2">
    <source>
        <dbReference type="EMBL" id="ONM31634.1"/>
    </source>
</evidence>
<feature type="compositionally biased region" description="Basic and acidic residues" evidence="1">
    <location>
        <begin position="114"/>
        <end position="127"/>
    </location>
</feature>
<dbReference type="EMBL" id="CM007649">
    <property type="protein sequence ID" value="ONM31634.1"/>
    <property type="molecule type" value="Genomic_DNA"/>
</dbReference>
<sequence>MLVNNGHCLLHLQIGAEVHGTVDGAFDSGYLVTAVVNGQLFRGVLFAPGPGVTAPRPAVHHQILTSSAVPPQQRPLLAHAIPVHARPVPLPQATGFVLPDCAHHARQGFPAKAVKSEPERGSSDLHDVVLTLGGPGGGK</sequence>
<gene>
    <name evidence="2" type="ORF">ZEAMMB73_Zm00001d040606</name>
</gene>
<feature type="region of interest" description="Disordered" evidence="1">
    <location>
        <begin position="109"/>
        <end position="139"/>
    </location>
</feature>
<protein>
    <submittedName>
        <fullName evidence="2">Galactose oxidase/kelch repeat superfamily protein</fullName>
    </submittedName>
</protein>
<proteinExistence type="predicted"/>
<organism evidence="2">
    <name type="scientific">Zea mays</name>
    <name type="common">Maize</name>
    <dbReference type="NCBI Taxonomy" id="4577"/>
    <lineage>
        <taxon>Eukaryota</taxon>
        <taxon>Viridiplantae</taxon>
        <taxon>Streptophyta</taxon>
        <taxon>Embryophyta</taxon>
        <taxon>Tracheophyta</taxon>
        <taxon>Spermatophyta</taxon>
        <taxon>Magnoliopsida</taxon>
        <taxon>Liliopsida</taxon>
        <taxon>Poales</taxon>
        <taxon>Poaceae</taxon>
        <taxon>PACMAD clade</taxon>
        <taxon>Panicoideae</taxon>
        <taxon>Andropogonodae</taxon>
        <taxon>Andropogoneae</taxon>
        <taxon>Tripsacinae</taxon>
        <taxon>Zea</taxon>
    </lineage>
</organism>
<evidence type="ECO:0000256" key="1">
    <source>
        <dbReference type="SAM" id="MobiDB-lite"/>
    </source>
</evidence>
<accession>A0A1D6MRN2</accession>